<name>A0A9N7R985_STRHE</name>
<reference evidence="1" key="1">
    <citation type="submission" date="2019-12" db="EMBL/GenBank/DDBJ databases">
        <authorList>
            <person name="Scholes J."/>
        </authorList>
    </citation>
    <scope>NUCLEOTIDE SEQUENCE</scope>
</reference>
<gene>
    <name evidence="1" type="ORF">SHERM_00385</name>
</gene>
<proteinExistence type="predicted"/>
<accession>A0A9N7R985</accession>
<organism evidence="1 2">
    <name type="scientific">Striga hermonthica</name>
    <name type="common">Purple witchweed</name>
    <name type="synonym">Buchnera hermonthica</name>
    <dbReference type="NCBI Taxonomy" id="68872"/>
    <lineage>
        <taxon>Eukaryota</taxon>
        <taxon>Viridiplantae</taxon>
        <taxon>Streptophyta</taxon>
        <taxon>Embryophyta</taxon>
        <taxon>Tracheophyta</taxon>
        <taxon>Spermatophyta</taxon>
        <taxon>Magnoliopsida</taxon>
        <taxon>eudicotyledons</taxon>
        <taxon>Gunneridae</taxon>
        <taxon>Pentapetalae</taxon>
        <taxon>asterids</taxon>
        <taxon>lamiids</taxon>
        <taxon>Lamiales</taxon>
        <taxon>Orobanchaceae</taxon>
        <taxon>Buchnereae</taxon>
        <taxon>Striga</taxon>
    </lineage>
</organism>
<dbReference type="Pfam" id="PF04749">
    <property type="entry name" value="PLAC8"/>
    <property type="match status" value="1"/>
</dbReference>
<dbReference type="InterPro" id="IPR006461">
    <property type="entry name" value="PLAC_motif_containing"/>
</dbReference>
<dbReference type="Proteomes" id="UP001153555">
    <property type="component" value="Unassembled WGS sequence"/>
</dbReference>
<evidence type="ECO:0000313" key="2">
    <source>
        <dbReference type="Proteomes" id="UP001153555"/>
    </source>
</evidence>
<dbReference type="EMBL" id="CACSLK010017224">
    <property type="protein sequence ID" value="CAA0818615.1"/>
    <property type="molecule type" value="Genomic_DNA"/>
</dbReference>
<sequence length="147" mass="16273">MSGNKAMDHREGQWTTGLYDCFEDRSLCLKTCCCPCIITGQIVEIIDRGATSSGTAACIFAALKSVHCAWLYTSNYRAKLRALYKLPEAPCGDTVIHCCCCICATSQEYRELMNRGVDPSIGWEGNVDKWKEEGAVVPPFFPSNMAR</sequence>
<dbReference type="PANTHER" id="PTHR15907">
    <property type="entry name" value="DUF614 FAMILY PROTEIN-RELATED"/>
    <property type="match status" value="1"/>
</dbReference>
<comment type="caution">
    <text evidence="1">The sequence shown here is derived from an EMBL/GenBank/DDBJ whole genome shotgun (WGS) entry which is preliminary data.</text>
</comment>
<protein>
    <submittedName>
        <fullName evidence="1">Protein PLANT CADMIUM RESISTANCE 9</fullName>
    </submittedName>
</protein>
<evidence type="ECO:0000313" key="1">
    <source>
        <dbReference type="EMBL" id="CAA0818615.1"/>
    </source>
</evidence>
<dbReference type="OrthoDB" id="1045822at2759"/>
<keyword evidence="2" id="KW-1185">Reference proteome</keyword>
<dbReference type="AlphaFoldDB" id="A0A9N7R985"/>
<dbReference type="NCBIfam" id="TIGR01571">
    <property type="entry name" value="A_thal_Cys_rich"/>
    <property type="match status" value="1"/>
</dbReference>